<proteinExistence type="predicted"/>
<dbReference type="InterPro" id="IPR018060">
    <property type="entry name" value="HTH_AraC"/>
</dbReference>
<dbReference type="InterPro" id="IPR009057">
    <property type="entry name" value="Homeodomain-like_sf"/>
</dbReference>
<keyword evidence="2" id="KW-0238">DNA-binding</keyword>
<dbReference type="PROSITE" id="PS50110">
    <property type="entry name" value="RESPONSE_REGULATORY"/>
    <property type="match status" value="1"/>
</dbReference>
<dbReference type="SMART" id="SM00342">
    <property type="entry name" value="HTH_ARAC"/>
    <property type="match status" value="1"/>
</dbReference>
<evidence type="ECO:0000313" key="8">
    <source>
        <dbReference type="Proteomes" id="UP001185028"/>
    </source>
</evidence>
<dbReference type="InterPro" id="IPR001789">
    <property type="entry name" value="Sig_transdc_resp-reg_receiver"/>
</dbReference>
<organism evidence="7 8">
    <name type="scientific">Paenibacillus hunanensis</name>
    <dbReference type="NCBI Taxonomy" id="539262"/>
    <lineage>
        <taxon>Bacteria</taxon>
        <taxon>Bacillati</taxon>
        <taxon>Bacillota</taxon>
        <taxon>Bacilli</taxon>
        <taxon>Bacillales</taxon>
        <taxon>Paenibacillaceae</taxon>
        <taxon>Paenibacillus</taxon>
    </lineage>
</organism>
<evidence type="ECO:0000256" key="4">
    <source>
        <dbReference type="PROSITE-ProRule" id="PRU00169"/>
    </source>
</evidence>
<feature type="domain" description="Response regulatory" evidence="6">
    <location>
        <begin position="2"/>
        <end position="118"/>
    </location>
</feature>
<evidence type="ECO:0000256" key="1">
    <source>
        <dbReference type="ARBA" id="ARBA00023015"/>
    </source>
</evidence>
<dbReference type="Gene3D" id="1.10.10.60">
    <property type="entry name" value="Homeodomain-like"/>
    <property type="match status" value="2"/>
</dbReference>
<keyword evidence="3" id="KW-0804">Transcription</keyword>
<evidence type="ECO:0000256" key="2">
    <source>
        <dbReference type="ARBA" id="ARBA00023125"/>
    </source>
</evidence>
<evidence type="ECO:0000259" key="5">
    <source>
        <dbReference type="PROSITE" id="PS01124"/>
    </source>
</evidence>
<dbReference type="Gene3D" id="3.40.50.2300">
    <property type="match status" value="1"/>
</dbReference>
<dbReference type="Pfam" id="PF12833">
    <property type="entry name" value="HTH_18"/>
    <property type="match status" value="1"/>
</dbReference>
<dbReference type="Proteomes" id="UP001185028">
    <property type="component" value="Unassembled WGS sequence"/>
</dbReference>
<dbReference type="PANTHER" id="PTHR43280:SF2">
    <property type="entry name" value="HTH-TYPE TRANSCRIPTIONAL REGULATOR EXSA"/>
    <property type="match status" value="1"/>
</dbReference>
<dbReference type="InterPro" id="IPR020449">
    <property type="entry name" value="Tscrpt_reg_AraC-type_HTH"/>
</dbReference>
<dbReference type="CDD" id="cd17536">
    <property type="entry name" value="REC_YesN-like"/>
    <property type="match status" value="1"/>
</dbReference>
<evidence type="ECO:0000313" key="7">
    <source>
        <dbReference type="EMBL" id="MDR6243991.1"/>
    </source>
</evidence>
<comment type="caution">
    <text evidence="7">The sequence shown here is derived from an EMBL/GenBank/DDBJ whole genome shotgun (WGS) entry which is preliminary data.</text>
</comment>
<dbReference type="SMART" id="SM00448">
    <property type="entry name" value="REC"/>
    <property type="match status" value="1"/>
</dbReference>
<feature type="domain" description="HTH araC/xylS-type" evidence="5">
    <location>
        <begin position="291"/>
        <end position="389"/>
    </location>
</feature>
<accession>A0ABU1IYI6</accession>
<dbReference type="RefSeq" id="WP_188775870.1">
    <property type="nucleotide sequence ID" value="NZ_BMMB01000005.1"/>
</dbReference>
<evidence type="ECO:0000259" key="6">
    <source>
        <dbReference type="PROSITE" id="PS50110"/>
    </source>
</evidence>
<dbReference type="SUPFAM" id="SSF52172">
    <property type="entry name" value="CheY-like"/>
    <property type="match status" value="1"/>
</dbReference>
<keyword evidence="1" id="KW-0805">Transcription regulation</keyword>
<evidence type="ECO:0000256" key="3">
    <source>
        <dbReference type="ARBA" id="ARBA00023163"/>
    </source>
</evidence>
<gene>
    <name evidence="7" type="ORF">JOC58_001884</name>
</gene>
<keyword evidence="4" id="KW-0597">Phosphoprotein</keyword>
<feature type="modified residue" description="4-aspartylphosphate" evidence="4">
    <location>
        <position position="53"/>
    </location>
</feature>
<dbReference type="PANTHER" id="PTHR43280">
    <property type="entry name" value="ARAC-FAMILY TRANSCRIPTIONAL REGULATOR"/>
    <property type="match status" value="1"/>
</dbReference>
<protein>
    <submittedName>
        <fullName evidence="7">Two-component system response regulator YesN</fullName>
    </submittedName>
</protein>
<name>A0ABU1IYI6_9BACL</name>
<keyword evidence="8" id="KW-1185">Reference proteome</keyword>
<dbReference type="SUPFAM" id="SSF46689">
    <property type="entry name" value="Homeodomain-like"/>
    <property type="match status" value="2"/>
</dbReference>
<dbReference type="EMBL" id="JAVDQH010000006">
    <property type="protein sequence ID" value="MDR6243991.1"/>
    <property type="molecule type" value="Genomic_DNA"/>
</dbReference>
<sequence length="395" mass="45107">MHILITDDENFIREGIKRTIGNAFPDYDVHLAASAEEAVELMSQHRMDIVLTDILMPGINGLELMKISRRKQPQAKWVVISAHSEFSYAQQAVHLGARDYLLKPIGKPKLVELIETLSEEIRQQQAHVQEEETLREGLQYLRSAAFQRLAAGLSVGKLSLEPLLEQYPEYYLLSVNLGDEQRSGPLEHFIVENVLTELIRAYGHGFVVSLDRSSLLSLVALKSDGTMEELQERVNEQLARCLKSQPFTSLHSGPHHGFEHIAEHANRLRRGQRPIMLTEQTEGSSGDTAIRMALQYIDAHFQEELSLEKVASVVFLNPVYFSQLFKQKTGQGYKEYVISLRMDQACELLMNPGLRLVDIAEQIGYASVRHFTQVFRKKYMLTPTEYRQQKHVLEH</sequence>
<dbReference type="Pfam" id="PF00072">
    <property type="entry name" value="Response_reg"/>
    <property type="match status" value="1"/>
</dbReference>
<dbReference type="PRINTS" id="PR00032">
    <property type="entry name" value="HTHARAC"/>
</dbReference>
<reference evidence="7 8" key="1">
    <citation type="submission" date="2023-07" db="EMBL/GenBank/DDBJ databases">
        <title>Genomic Encyclopedia of Type Strains, Phase IV (KMG-IV): sequencing the most valuable type-strain genomes for metagenomic binning, comparative biology and taxonomic classification.</title>
        <authorList>
            <person name="Goeker M."/>
        </authorList>
    </citation>
    <scope>NUCLEOTIDE SEQUENCE [LARGE SCALE GENOMIC DNA]</scope>
    <source>
        <strain evidence="7 8">DSM 22170</strain>
    </source>
</reference>
<dbReference type="InterPro" id="IPR011006">
    <property type="entry name" value="CheY-like_superfamily"/>
</dbReference>
<dbReference type="PROSITE" id="PS01124">
    <property type="entry name" value="HTH_ARAC_FAMILY_2"/>
    <property type="match status" value="1"/>
</dbReference>